<dbReference type="AlphaFoldDB" id="A0AA39FE90"/>
<protein>
    <recommendedName>
        <fullName evidence="7">Large ribosomal subunit protein bL19m</fullName>
    </recommendedName>
    <alternativeName>
        <fullName evidence="8">39S ribosomal protein L19, mitochondrial</fullName>
    </alternativeName>
</protein>
<keyword evidence="4" id="KW-0689">Ribosomal protein</keyword>
<dbReference type="GO" id="GO:0006412">
    <property type="term" value="P:translation"/>
    <property type="evidence" value="ECO:0007669"/>
    <property type="project" value="InterPro"/>
</dbReference>
<dbReference type="EMBL" id="JAQQBR010001831">
    <property type="protein sequence ID" value="KAK0167863.1"/>
    <property type="molecule type" value="Genomic_DNA"/>
</dbReference>
<dbReference type="GO" id="GO:0003735">
    <property type="term" value="F:structural constituent of ribosome"/>
    <property type="evidence" value="ECO:0007669"/>
    <property type="project" value="InterPro"/>
</dbReference>
<reference evidence="10" key="2">
    <citation type="submission" date="2023-03" db="EMBL/GenBank/DDBJ databases">
        <authorList>
            <person name="Inwood S.N."/>
            <person name="Skelly J.G."/>
            <person name="Guhlin J."/>
            <person name="Harrop T.W.R."/>
            <person name="Goldson S.G."/>
            <person name="Dearden P.K."/>
        </authorList>
    </citation>
    <scope>NUCLEOTIDE SEQUENCE</scope>
    <source>
        <strain evidence="10">Lincoln</strain>
        <tissue evidence="10">Whole body</tissue>
    </source>
</reference>
<evidence type="ECO:0000313" key="11">
    <source>
        <dbReference type="Proteomes" id="UP001168972"/>
    </source>
</evidence>
<dbReference type="SUPFAM" id="SSF50104">
    <property type="entry name" value="Translation proteins SH3-like domain"/>
    <property type="match status" value="1"/>
</dbReference>
<comment type="subcellular location">
    <subcellularLocation>
        <location evidence="1">Mitochondrion</location>
    </subcellularLocation>
</comment>
<dbReference type="FunFam" id="2.30.30.790:FF:000002">
    <property type="entry name" value="39S ribosomal protein L19, mitochondrial"/>
    <property type="match status" value="1"/>
</dbReference>
<evidence type="ECO:0000256" key="4">
    <source>
        <dbReference type="ARBA" id="ARBA00022980"/>
    </source>
</evidence>
<comment type="caution">
    <text evidence="10">The sequence shown here is derived from an EMBL/GenBank/DDBJ whole genome shotgun (WGS) entry which is preliminary data.</text>
</comment>
<evidence type="ECO:0000256" key="2">
    <source>
        <dbReference type="ARBA" id="ARBA00005781"/>
    </source>
</evidence>
<dbReference type="Pfam" id="PF01245">
    <property type="entry name" value="Ribosomal_L19"/>
    <property type="match status" value="1"/>
</dbReference>
<dbReference type="Proteomes" id="UP001168972">
    <property type="component" value="Unassembled WGS sequence"/>
</dbReference>
<organism evidence="10 11">
    <name type="scientific">Microctonus hyperodae</name>
    <name type="common">Parasitoid wasp</name>
    <dbReference type="NCBI Taxonomy" id="165561"/>
    <lineage>
        <taxon>Eukaryota</taxon>
        <taxon>Metazoa</taxon>
        <taxon>Ecdysozoa</taxon>
        <taxon>Arthropoda</taxon>
        <taxon>Hexapoda</taxon>
        <taxon>Insecta</taxon>
        <taxon>Pterygota</taxon>
        <taxon>Neoptera</taxon>
        <taxon>Endopterygota</taxon>
        <taxon>Hymenoptera</taxon>
        <taxon>Apocrita</taxon>
        <taxon>Ichneumonoidea</taxon>
        <taxon>Braconidae</taxon>
        <taxon>Euphorinae</taxon>
        <taxon>Microctonus</taxon>
    </lineage>
</organism>
<evidence type="ECO:0000256" key="3">
    <source>
        <dbReference type="ARBA" id="ARBA00022946"/>
    </source>
</evidence>
<dbReference type="InterPro" id="IPR008991">
    <property type="entry name" value="Translation_prot_SH3-like_sf"/>
</dbReference>
<feature type="region of interest" description="Disordered" evidence="9">
    <location>
        <begin position="27"/>
        <end position="59"/>
    </location>
</feature>
<accession>A0AA39FE90</accession>
<evidence type="ECO:0000256" key="1">
    <source>
        <dbReference type="ARBA" id="ARBA00004173"/>
    </source>
</evidence>
<name>A0AA39FE90_MICHY</name>
<keyword evidence="3" id="KW-0809">Transit peptide</keyword>
<dbReference type="Gene3D" id="2.30.30.790">
    <property type="match status" value="1"/>
</dbReference>
<dbReference type="GO" id="GO:0005762">
    <property type="term" value="C:mitochondrial large ribosomal subunit"/>
    <property type="evidence" value="ECO:0007669"/>
    <property type="project" value="TreeGrafter"/>
</dbReference>
<keyword evidence="6" id="KW-0687">Ribonucleoprotein</keyword>
<evidence type="ECO:0000256" key="8">
    <source>
        <dbReference type="ARBA" id="ARBA00035359"/>
    </source>
</evidence>
<dbReference type="InterPro" id="IPR001857">
    <property type="entry name" value="Ribosomal_bL19"/>
</dbReference>
<evidence type="ECO:0000256" key="5">
    <source>
        <dbReference type="ARBA" id="ARBA00023128"/>
    </source>
</evidence>
<dbReference type="PANTHER" id="PTHR15680:SF9">
    <property type="entry name" value="LARGE RIBOSOMAL SUBUNIT PROTEIN BL19M"/>
    <property type="match status" value="1"/>
</dbReference>
<dbReference type="PANTHER" id="PTHR15680">
    <property type="entry name" value="RIBOSOMAL PROTEIN L19"/>
    <property type="match status" value="1"/>
</dbReference>
<evidence type="ECO:0000256" key="6">
    <source>
        <dbReference type="ARBA" id="ARBA00023274"/>
    </source>
</evidence>
<evidence type="ECO:0000256" key="9">
    <source>
        <dbReference type="SAM" id="MobiDB-lite"/>
    </source>
</evidence>
<keyword evidence="11" id="KW-1185">Reference proteome</keyword>
<dbReference type="InterPro" id="IPR038657">
    <property type="entry name" value="Ribosomal_bL19_sf"/>
</dbReference>
<sequence>MSAVGRILSRNFRLNFRDFKSIGSQRCLSSSAPSASTKHDSIDEHSINETVGKRKSHQYDGPIVPSEYRFVYPEFLPDPAPAHRNALRERLERMDMVARRTIIDIPEFYVGSILAVTHSEPHAPGKSNRFVGICIQRKGCGLRASFILRNVIDHQGVEVVYEMYDPAIQKIDCLRLEKRLDDELLYLRDAPEEYSTFPVDMEPEYLPEGSPVPVNDIKIRLNPQPWCRKWECANLKGVLEIGRISENRQRKAKANEKPWEKYDLMKIYRETIPEEEQQMIYSEVYSKLHSMEISRKKLKRKRSFVRPTKNA</sequence>
<gene>
    <name evidence="10" type="ORF">PV327_001718</name>
</gene>
<reference evidence="10" key="1">
    <citation type="journal article" date="2023" name="bioRxiv">
        <title>Scaffold-level genome assemblies of two parasitoid biocontrol wasps reveal the parthenogenesis mechanism and an associated novel virus.</title>
        <authorList>
            <person name="Inwood S."/>
            <person name="Skelly J."/>
            <person name="Guhlin J."/>
            <person name="Harrop T."/>
            <person name="Goldson S."/>
            <person name="Dearden P."/>
        </authorList>
    </citation>
    <scope>NUCLEOTIDE SEQUENCE</scope>
    <source>
        <strain evidence="10">Lincoln</strain>
        <tissue evidence="10">Whole body</tissue>
    </source>
</reference>
<keyword evidence="5" id="KW-0496">Mitochondrion</keyword>
<proteinExistence type="inferred from homology"/>
<evidence type="ECO:0000313" key="10">
    <source>
        <dbReference type="EMBL" id="KAK0167863.1"/>
    </source>
</evidence>
<evidence type="ECO:0000256" key="7">
    <source>
        <dbReference type="ARBA" id="ARBA00035288"/>
    </source>
</evidence>
<feature type="compositionally biased region" description="Basic and acidic residues" evidence="9">
    <location>
        <begin position="37"/>
        <end position="47"/>
    </location>
</feature>
<feature type="compositionally biased region" description="Polar residues" evidence="9">
    <location>
        <begin position="27"/>
        <end position="36"/>
    </location>
</feature>
<comment type="similarity">
    <text evidence="2">Belongs to the bacterial ribosomal protein bL19 family.</text>
</comment>